<feature type="compositionally biased region" description="Low complexity" evidence="1">
    <location>
        <begin position="187"/>
        <end position="199"/>
    </location>
</feature>
<keyword evidence="4" id="KW-1185">Reference proteome</keyword>
<dbReference type="Proteomes" id="UP000076738">
    <property type="component" value="Unassembled WGS sequence"/>
</dbReference>
<accession>A0A167J7C0</accession>
<keyword evidence="2" id="KW-0472">Membrane</keyword>
<feature type="region of interest" description="Disordered" evidence="1">
    <location>
        <begin position="411"/>
        <end position="469"/>
    </location>
</feature>
<gene>
    <name evidence="3" type="ORF">CALVIDRAFT_546671</name>
</gene>
<name>A0A167J7C0_CALVF</name>
<dbReference type="InterPro" id="IPR021709">
    <property type="entry name" value="DUF3292"/>
</dbReference>
<feature type="compositionally biased region" description="Polar residues" evidence="1">
    <location>
        <begin position="177"/>
        <end position="186"/>
    </location>
</feature>
<dbReference type="OrthoDB" id="1708389at2759"/>
<protein>
    <submittedName>
        <fullName evidence="3">Uncharacterized protein</fullName>
    </submittedName>
</protein>
<dbReference type="STRING" id="1330018.A0A167J7C0"/>
<organism evidence="3 4">
    <name type="scientific">Calocera viscosa (strain TUFC12733)</name>
    <dbReference type="NCBI Taxonomy" id="1330018"/>
    <lineage>
        <taxon>Eukaryota</taxon>
        <taxon>Fungi</taxon>
        <taxon>Dikarya</taxon>
        <taxon>Basidiomycota</taxon>
        <taxon>Agaricomycotina</taxon>
        <taxon>Dacrymycetes</taxon>
        <taxon>Dacrymycetales</taxon>
        <taxon>Dacrymycetaceae</taxon>
        <taxon>Calocera</taxon>
    </lineage>
</organism>
<proteinExistence type="predicted"/>
<feature type="region of interest" description="Disordered" evidence="1">
    <location>
        <begin position="227"/>
        <end position="279"/>
    </location>
</feature>
<evidence type="ECO:0000313" key="4">
    <source>
        <dbReference type="Proteomes" id="UP000076738"/>
    </source>
</evidence>
<dbReference type="EMBL" id="KV417302">
    <property type="protein sequence ID" value="KZO93314.1"/>
    <property type="molecule type" value="Genomic_DNA"/>
</dbReference>
<sequence>MPDHLDGIAQTGTVTITQVSEKTAYDPGIGDLGWNEKAEDVPQPVIGGVTNDALWMLVRRFDKQMYHVKAVPDEKVVGALDLQVAEEEEFSPDKLRANLERLYVSVLIGLMAGVKHVMRLRSWNEPRRTGVWLALYLVAWWTDMILPALFGLLLVLIIFPPTRDALFPPAPLALVSSTTGNVQTPRAGTLATGDTLTGAPENHAGEAAEQEATNFVNGFASLAVGTALGKHPDGDADEGSEPSAQPIDKSLPDPSNLGTTALDAKQTAGGEGMERAKDRTKQPMEVAIWTKARPAMRALTAVADTWEMLGNALSPTPPFNHLARAKLAGVVAPLVLVTALTSSQVLIKALGAGAGFGFFGQPVIDRGLAFLNRKVPGWQRALDLRNSLLLGVPTNAQLTLTLLRIGEANKAPLPPPPITKEAPPSQPSSPIVKHEELPSDLQNSEVEHNVPPEQAPDVAHGTGKKTEKKHKVMSKLGGLFKGTTKAGVSGVLTADRVKANLGSEHAKQRLGIIPPSADEDLVDGPSVFEARVHGKIGHVIISTTATTPCVSWIPAGNKRSLATGEWEAQFSILLSDIQEMRKIGGLGWKGKLVVGWAYEREVYDGLEIIDSKGKTWTFTAMKRRDELFNRLVALVKHKWEAW</sequence>
<evidence type="ECO:0000256" key="1">
    <source>
        <dbReference type="SAM" id="MobiDB-lite"/>
    </source>
</evidence>
<evidence type="ECO:0000256" key="2">
    <source>
        <dbReference type="SAM" id="Phobius"/>
    </source>
</evidence>
<reference evidence="3 4" key="1">
    <citation type="journal article" date="2016" name="Mol. Biol. Evol.">
        <title>Comparative Genomics of Early-Diverging Mushroom-Forming Fungi Provides Insights into the Origins of Lignocellulose Decay Capabilities.</title>
        <authorList>
            <person name="Nagy L.G."/>
            <person name="Riley R."/>
            <person name="Tritt A."/>
            <person name="Adam C."/>
            <person name="Daum C."/>
            <person name="Floudas D."/>
            <person name="Sun H."/>
            <person name="Yadav J.S."/>
            <person name="Pangilinan J."/>
            <person name="Larsson K.H."/>
            <person name="Matsuura K."/>
            <person name="Barry K."/>
            <person name="Labutti K."/>
            <person name="Kuo R."/>
            <person name="Ohm R.A."/>
            <person name="Bhattacharya S.S."/>
            <person name="Shirouzu T."/>
            <person name="Yoshinaga Y."/>
            <person name="Martin F.M."/>
            <person name="Grigoriev I.V."/>
            <person name="Hibbett D.S."/>
        </authorList>
    </citation>
    <scope>NUCLEOTIDE SEQUENCE [LARGE SCALE GENOMIC DNA]</scope>
    <source>
        <strain evidence="3 4">TUFC12733</strain>
    </source>
</reference>
<dbReference type="Pfam" id="PF11696">
    <property type="entry name" value="DUF3292"/>
    <property type="match status" value="1"/>
</dbReference>
<keyword evidence="2" id="KW-0812">Transmembrane</keyword>
<evidence type="ECO:0000313" key="3">
    <source>
        <dbReference type="EMBL" id="KZO93314.1"/>
    </source>
</evidence>
<dbReference type="PANTHER" id="PTHR38694">
    <property type="entry name" value="CONSERVED EXPRESSED PROTEIN"/>
    <property type="match status" value="1"/>
</dbReference>
<feature type="transmembrane region" description="Helical" evidence="2">
    <location>
        <begin position="130"/>
        <end position="159"/>
    </location>
</feature>
<dbReference type="AlphaFoldDB" id="A0A167J7C0"/>
<dbReference type="PANTHER" id="PTHR38694:SF1">
    <property type="entry name" value="PEROXIN DOMAIN-CONTAINING PROTEIN"/>
    <property type="match status" value="1"/>
</dbReference>
<keyword evidence="2" id="KW-1133">Transmembrane helix</keyword>
<feature type="region of interest" description="Disordered" evidence="1">
    <location>
        <begin position="177"/>
        <end position="209"/>
    </location>
</feature>